<comment type="caution">
    <text evidence="3">The sequence shown here is derived from an EMBL/GenBank/DDBJ whole genome shotgun (WGS) entry which is preliminary data.</text>
</comment>
<dbReference type="Proteomes" id="UP000028715">
    <property type="component" value="Unassembled WGS sequence"/>
</dbReference>
<comment type="similarity">
    <text evidence="1">Belongs to the universal stress protein A family.</text>
</comment>
<accession>A0A085ZQY8</accession>
<dbReference type="PRINTS" id="PR01438">
    <property type="entry name" value="UNVRSLSTRESS"/>
</dbReference>
<dbReference type="CDD" id="cd00293">
    <property type="entry name" value="USP-like"/>
    <property type="match status" value="2"/>
</dbReference>
<feature type="domain" description="UspA" evidence="2">
    <location>
        <begin position="1"/>
        <end position="141"/>
    </location>
</feature>
<name>A0A085ZQY8_9FLAO</name>
<dbReference type="InterPro" id="IPR014729">
    <property type="entry name" value="Rossmann-like_a/b/a_fold"/>
</dbReference>
<dbReference type="SUPFAM" id="SSF52402">
    <property type="entry name" value="Adenine nucleotide alpha hydrolases-like"/>
    <property type="match status" value="2"/>
</dbReference>
<dbReference type="STRING" id="362418.IW19_15630"/>
<dbReference type="eggNOG" id="COG0589">
    <property type="taxonomic scope" value="Bacteria"/>
</dbReference>
<dbReference type="AlphaFoldDB" id="A0A085ZQY8"/>
<dbReference type="InterPro" id="IPR006016">
    <property type="entry name" value="UspA"/>
</dbReference>
<evidence type="ECO:0000259" key="2">
    <source>
        <dbReference type="Pfam" id="PF00582"/>
    </source>
</evidence>
<dbReference type="PANTHER" id="PTHR46268">
    <property type="entry name" value="STRESS RESPONSE PROTEIN NHAX"/>
    <property type="match status" value="1"/>
</dbReference>
<dbReference type="EMBL" id="JPRL01000001">
    <property type="protein sequence ID" value="KFF06852.1"/>
    <property type="molecule type" value="Genomic_DNA"/>
</dbReference>
<sequence>MKRILVPTDFSQHAQDALKVAAQIARKNNSEIIVLHMLELPHQMNDAITDGVSIPETLIFMKKANETLDEVSSKPYLDGISVTEVVKIDKPIHGITQVSKDYDVDLIVMGSHGNSGIDELLIGSNTEKVVRNSEIPVLVIKNDISDFTGANIVFASDFSEETKKPFEKLLNFAKTFESKIHLVTICTPNSFKSTHTIEKSMNEYISEFNLINYTTNIYNDTNIEKGIINFSNSINADIIGMCTHGRTGFAHFFNGSISEGLVNHTVKPVITFKI</sequence>
<dbReference type="Gene3D" id="3.40.50.620">
    <property type="entry name" value="HUPs"/>
    <property type="match status" value="2"/>
</dbReference>
<organism evidence="3 4">
    <name type="scientific">Flavobacterium reichenbachii</name>
    <dbReference type="NCBI Taxonomy" id="362418"/>
    <lineage>
        <taxon>Bacteria</taxon>
        <taxon>Pseudomonadati</taxon>
        <taxon>Bacteroidota</taxon>
        <taxon>Flavobacteriia</taxon>
        <taxon>Flavobacteriales</taxon>
        <taxon>Flavobacteriaceae</taxon>
        <taxon>Flavobacterium</taxon>
    </lineage>
</organism>
<dbReference type="PANTHER" id="PTHR46268:SF6">
    <property type="entry name" value="UNIVERSAL STRESS PROTEIN UP12"/>
    <property type="match status" value="1"/>
</dbReference>
<evidence type="ECO:0000313" key="4">
    <source>
        <dbReference type="Proteomes" id="UP000028715"/>
    </source>
</evidence>
<dbReference type="Pfam" id="PF00582">
    <property type="entry name" value="Usp"/>
    <property type="match status" value="2"/>
</dbReference>
<protein>
    <submittedName>
        <fullName evidence="3">Universal stress protein UspA</fullName>
    </submittedName>
</protein>
<dbReference type="OrthoDB" id="9788959at2"/>
<keyword evidence="4" id="KW-1185">Reference proteome</keyword>
<dbReference type="InterPro" id="IPR006015">
    <property type="entry name" value="Universal_stress_UspA"/>
</dbReference>
<evidence type="ECO:0000313" key="3">
    <source>
        <dbReference type="EMBL" id="KFF06852.1"/>
    </source>
</evidence>
<reference evidence="3 4" key="1">
    <citation type="submission" date="2014-07" db="EMBL/GenBank/DDBJ databases">
        <title>Genome of Flavobacterium reichenbachii LMG 25512.</title>
        <authorList>
            <person name="Stropko S.J."/>
            <person name="Pipes S.E."/>
            <person name="Newman J.D."/>
        </authorList>
    </citation>
    <scope>NUCLEOTIDE SEQUENCE [LARGE SCALE GENOMIC DNA]</scope>
    <source>
        <strain evidence="3 4">LMG 25512</strain>
    </source>
</reference>
<dbReference type="RefSeq" id="WP_035685766.1">
    <property type="nucleotide sequence ID" value="NZ_JPRL01000001.1"/>
</dbReference>
<proteinExistence type="inferred from homology"/>
<gene>
    <name evidence="3" type="ORF">IW19_15630</name>
</gene>
<evidence type="ECO:0000256" key="1">
    <source>
        <dbReference type="ARBA" id="ARBA00008791"/>
    </source>
</evidence>
<feature type="domain" description="UspA" evidence="2">
    <location>
        <begin position="223"/>
        <end position="272"/>
    </location>
</feature>